<dbReference type="PANTHER" id="PTHR30592">
    <property type="entry name" value="FORMATE DEHYDROGENASE"/>
    <property type="match status" value="1"/>
</dbReference>
<dbReference type="InterPro" id="IPR016193">
    <property type="entry name" value="Cytidine_deaminase-like"/>
</dbReference>
<protein>
    <recommendedName>
        <fullName evidence="3">Sulfur carrier protein FdhD</fullName>
    </recommendedName>
</protein>
<name>A0A7D5I3H1_9EURY</name>
<keyword evidence="5" id="KW-1185">Reference proteome</keyword>
<dbReference type="Pfam" id="PF02634">
    <property type="entry name" value="FdhD-NarQ"/>
    <property type="match status" value="1"/>
</dbReference>
<dbReference type="Proteomes" id="UP000509594">
    <property type="component" value="Chromosome"/>
</dbReference>
<dbReference type="NCBIfam" id="TIGR00129">
    <property type="entry name" value="fdhD_narQ"/>
    <property type="match status" value="1"/>
</dbReference>
<dbReference type="KEGG" id="mzi:HWN40_03365"/>
<comment type="subcellular location">
    <subcellularLocation>
        <location evidence="3">Cytoplasm</location>
    </subcellularLocation>
</comment>
<accession>A0A7D5I3H1</accession>
<dbReference type="AlphaFoldDB" id="A0A7D5I3H1"/>
<dbReference type="GO" id="GO:0006777">
    <property type="term" value="P:Mo-molybdopterin cofactor biosynthetic process"/>
    <property type="evidence" value="ECO:0007669"/>
    <property type="project" value="UniProtKB-UniRule"/>
</dbReference>
<comment type="function">
    <text evidence="3">Required for formate dehydrogenase (FDH) activity. Acts as a sulfur carrier protein that transfers sulfur from IscS to the molybdenum cofactor prior to its insertion into FDH.</text>
</comment>
<dbReference type="GO" id="GO:0005737">
    <property type="term" value="C:cytoplasm"/>
    <property type="evidence" value="ECO:0007669"/>
    <property type="project" value="UniProtKB-SubCell"/>
</dbReference>
<organism evidence="4 5">
    <name type="scientific">Methanolobus zinderi</name>
    <dbReference type="NCBI Taxonomy" id="536044"/>
    <lineage>
        <taxon>Archaea</taxon>
        <taxon>Methanobacteriati</taxon>
        <taxon>Methanobacteriota</taxon>
        <taxon>Stenosarchaea group</taxon>
        <taxon>Methanomicrobia</taxon>
        <taxon>Methanosarcinales</taxon>
        <taxon>Methanosarcinaceae</taxon>
        <taxon>Methanolobus</taxon>
    </lineage>
</organism>
<gene>
    <name evidence="3 4" type="primary">fdhD</name>
    <name evidence="4" type="ORF">HWN40_03365</name>
</gene>
<evidence type="ECO:0000256" key="1">
    <source>
        <dbReference type="ARBA" id="ARBA00022490"/>
    </source>
</evidence>
<dbReference type="HAMAP" id="MF_00187">
    <property type="entry name" value="FdhD"/>
    <property type="match status" value="1"/>
</dbReference>
<evidence type="ECO:0000313" key="4">
    <source>
        <dbReference type="EMBL" id="QLC49368.1"/>
    </source>
</evidence>
<evidence type="ECO:0000256" key="3">
    <source>
        <dbReference type="HAMAP-Rule" id="MF_00187"/>
    </source>
</evidence>
<comment type="similarity">
    <text evidence="3">Belongs to the FdhD family.</text>
</comment>
<keyword evidence="2 3" id="KW-0501">Molybdenum cofactor biosynthesis</keyword>
<dbReference type="Gene3D" id="3.10.20.10">
    <property type="match status" value="1"/>
</dbReference>
<dbReference type="SUPFAM" id="SSF53927">
    <property type="entry name" value="Cytidine deaminase-like"/>
    <property type="match status" value="1"/>
</dbReference>
<evidence type="ECO:0000256" key="2">
    <source>
        <dbReference type="ARBA" id="ARBA00023150"/>
    </source>
</evidence>
<keyword evidence="1 3" id="KW-0963">Cytoplasm</keyword>
<dbReference type="Gene3D" id="3.40.140.10">
    <property type="entry name" value="Cytidine Deaminase, domain 2"/>
    <property type="match status" value="1"/>
</dbReference>
<dbReference type="GeneID" id="55820682"/>
<feature type="active site" description="Cysteine persulfide intermediate" evidence="3">
    <location>
        <position position="98"/>
    </location>
</feature>
<dbReference type="PANTHER" id="PTHR30592:SF1">
    <property type="entry name" value="SULFUR CARRIER PROTEIN FDHD"/>
    <property type="match status" value="1"/>
</dbReference>
<dbReference type="OrthoDB" id="57189at2157"/>
<dbReference type="EMBL" id="CP058215">
    <property type="protein sequence ID" value="QLC49368.1"/>
    <property type="molecule type" value="Genomic_DNA"/>
</dbReference>
<dbReference type="RefSeq" id="WP_176964431.1">
    <property type="nucleotide sequence ID" value="NZ_CP058215.1"/>
</dbReference>
<reference evidence="4 5" key="1">
    <citation type="submission" date="2020-06" db="EMBL/GenBank/DDBJ databases">
        <title>Methanolobus halotolerans sp. nov., isolated from a saline lake Tus in Siberia.</title>
        <authorList>
            <person name="Shen Y."/>
            <person name="Chen S.-C."/>
            <person name="Lai M.-C."/>
            <person name="Huang H.-H."/>
            <person name="Chiu H.-H."/>
            <person name="Tang S.-L."/>
            <person name="Rogozin D.Y."/>
            <person name="Degermendzhy A.G."/>
        </authorList>
    </citation>
    <scope>NUCLEOTIDE SEQUENCE [LARGE SCALE GENOMIC DNA]</scope>
    <source>
        <strain evidence="4 5">DSM 21339</strain>
    </source>
</reference>
<dbReference type="GO" id="GO:0016783">
    <property type="term" value="F:sulfurtransferase activity"/>
    <property type="evidence" value="ECO:0007669"/>
    <property type="project" value="InterPro"/>
</dbReference>
<evidence type="ECO:0000313" key="5">
    <source>
        <dbReference type="Proteomes" id="UP000509594"/>
    </source>
</evidence>
<dbReference type="PIRSF" id="PIRSF015626">
    <property type="entry name" value="FdhD"/>
    <property type="match status" value="1"/>
</dbReference>
<sequence length="268" mass="29353">MFRELPCIKAEGESFTQDVHPVIEEMPLAVSVNGRHALTAMTSPVMLREFVIGFLYTERIIKDIEEIESIRFEENTASVLTTNPFKILTSQKTVLSGCGGSMSFLDVEKLPEIDSDLTIDADSIRESVKEALHSELHVKTGGIHVVGLYGKDGRVAVVEDIGRHNALDRVIGYALEKDIDLSETYVICSGRISSEMVRKCLVANIPAIISRGATTTLAIDIAKARGLTIIGFVRGKKMNIYSGGQRVADMSSGDAGYLEAKMEEEKEI</sequence>
<dbReference type="InterPro" id="IPR003786">
    <property type="entry name" value="FdhD"/>
</dbReference>
<dbReference type="GO" id="GO:0097163">
    <property type="term" value="F:sulfur carrier activity"/>
    <property type="evidence" value="ECO:0007669"/>
    <property type="project" value="UniProtKB-UniRule"/>
</dbReference>
<proteinExistence type="inferred from homology"/>
<feature type="binding site" evidence="3">
    <location>
        <begin position="232"/>
        <end position="237"/>
    </location>
    <ligand>
        <name>Mo-bis(molybdopterin guanine dinucleotide)</name>
        <dbReference type="ChEBI" id="CHEBI:60539"/>
    </ligand>
</feature>
<keyword evidence="4" id="KW-0808">Transferase</keyword>